<dbReference type="UniPathway" id="UPA00098">
    <property type="reaction ID" value="UER00361"/>
</dbReference>
<dbReference type="PANTHER" id="PTHR11645">
    <property type="entry name" value="PYRROLINE-5-CARBOXYLATE REDUCTASE"/>
    <property type="match status" value="1"/>
</dbReference>
<dbReference type="GO" id="GO:0055129">
    <property type="term" value="P:L-proline biosynthetic process"/>
    <property type="evidence" value="ECO:0007669"/>
    <property type="project" value="UniProtKB-UniRule"/>
</dbReference>
<comment type="subcellular location">
    <subcellularLocation>
        <location evidence="5">Cytoplasm</location>
    </subcellularLocation>
</comment>
<dbReference type="Pfam" id="PF14748">
    <property type="entry name" value="P5CR_dimer"/>
    <property type="match status" value="1"/>
</dbReference>
<dbReference type="RefSeq" id="WP_028703725.1">
    <property type="nucleotide sequence ID" value="NZ_JAKDXC010000254.1"/>
</dbReference>
<evidence type="ECO:0000256" key="3">
    <source>
        <dbReference type="ARBA" id="ARBA00023002"/>
    </source>
</evidence>
<dbReference type="InterPro" id="IPR000304">
    <property type="entry name" value="Pyrroline-COOH_reductase"/>
</dbReference>
<evidence type="ECO:0000256" key="7">
    <source>
        <dbReference type="PIRSR" id="PIRSR000193-1"/>
    </source>
</evidence>
<evidence type="ECO:0000256" key="5">
    <source>
        <dbReference type="HAMAP-Rule" id="MF_01925"/>
    </source>
</evidence>
<keyword evidence="5" id="KW-0963">Cytoplasm</keyword>
<dbReference type="Proteomes" id="UP000277858">
    <property type="component" value="Chromosome"/>
</dbReference>
<evidence type="ECO:0000256" key="1">
    <source>
        <dbReference type="ARBA" id="ARBA00005525"/>
    </source>
</evidence>
<gene>
    <name evidence="11" type="primary">proC_1</name>
    <name evidence="5" type="synonym">proC</name>
    <name evidence="11" type="ORF">NCTC13652_01365</name>
</gene>
<evidence type="ECO:0000256" key="8">
    <source>
        <dbReference type="RuleBase" id="RU003903"/>
    </source>
</evidence>
<feature type="binding site" evidence="7">
    <location>
        <begin position="8"/>
        <end position="13"/>
    </location>
    <ligand>
        <name>NADP(+)</name>
        <dbReference type="ChEBI" id="CHEBI:58349"/>
    </ligand>
</feature>
<dbReference type="HAMAP" id="MF_01925">
    <property type="entry name" value="P5C_reductase"/>
    <property type="match status" value="1"/>
</dbReference>
<dbReference type="Gene3D" id="1.10.3730.10">
    <property type="entry name" value="ProC C-terminal domain-like"/>
    <property type="match status" value="1"/>
</dbReference>
<dbReference type="Gene3D" id="3.40.50.720">
    <property type="entry name" value="NAD(P)-binding Rossmann-like Domain"/>
    <property type="match status" value="1"/>
</dbReference>
<dbReference type="PROSITE" id="PS00521">
    <property type="entry name" value="P5CR"/>
    <property type="match status" value="1"/>
</dbReference>
<keyword evidence="5 8" id="KW-0641">Proline biosynthesis</keyword>
<feature type="domain" description="Pyrroline-5-carboxylate reductase catalytic N-terminal" evidence="9">
    <location>
        <begin position="4"/>
        <end position="97"/>
    </location>
</feature>
<evidence type="ECO:0000256" key="2">
    <source>
        <dbReference type="ARBA" id="ARBA00022857"/>
    </source>
</evidence>
<evidence type="ECO:0000256" key="4">
    <source>
        <dbReference type="ARBA" id="ARBA00058118"/>
    </source>
</evidence>
<protein>
    <recommendedName>
        <fullName evidence="5 6">Pyrroline-5-carboxylate reductase</fullName>
        <shortName evidence="5">P5C reductase</shortName>
        <shortName evidence="5">P5CR</shortName>
        <ecNumber evidence="5 6">1.5.1.2</ecNumber>
    </recommendedName>
    <alternativeName>
        <fullName evidence="5">PCA reductase</fullName>
    </alternativeName>
</protein>
<evidence type="ECO:0000256" key="6">
    <source>
        <dbReference type="NCBIfam" id="TIGR00112"/>
    </source>
</evidence>
<dbReference type="Pfam" id="PF03807">
    <property type="entry name" value="F420_oxidored"/>
    <property type="match status" value="1"/>
</dbReference>
<comment type="pathway">
    <text evidence="5 8">Amino-acid biosynthesis; L-proline biosynthesis; L-proline from L-glutamate 5-semialdehyde: step 1/1.</text>
</comment>
<proteinExistence type="inferred from homology"/>
<evidence type="ECO:0000259" key="9">
    <source>
        <dbReference type="Pfam" id="PF03807"/>
    </source>
</evidence>
<dbReference type="OrthoDB" id="9805754at2"/>
<dbReference type="GO" id="GO:0004735">
    <property type="term" value="F:pyrroline-5-carboxylate reductase activity"/>
    <property type="evidence" value="ECO:0007669"/>
    <property type="project" value="UniProtKB-UniRule"/>
</dbReference>
<dbReference type="InterPro" id="IPR036291">
    <property type="entry name" value="NAD(P)-bd_dom_sf"/>
</dbReference>
<dbReference type="InterPro" id="IPR008927">
    <property type="entry name" value="6-PGluconate_DH-like_C_sf"/>
</dbReference>
<evidence type="ECO:0000313" key="12">
    <source>
        <dbReference type="Proteomes" id="UP000277858"/>
    </source>
</evidence>
<feature type="domain" description="Pyrroline-5-carboxylate reductase dimerisation" evidence="10">
    <location>
        <begin position="160"/>
        <end position="264"/>
    </location>
</feature>
<name>A0A3S4YP18_9ACTN</name>
<keyword evidence="5 8" id="KW-0028">Amino-acid biosynthesis</keyword>
<dbReference type="GO" id="GO:0005737">
    <property type="term" value="C:cytoplasm"/>
    <property type="evidence" value="ECO:0007669"/>
    <property type="project" value="UniProtKB-SubCell"/>
</dbReference>
<comment type="function">
    <text evidence="4 5">Catalyzes the reduction of 1-pyrroline-5-carboxylate (PCA) to L-proline.</text>
</comment>
<organism evidence="11 12">
    <name type="scientific">Acidipropionibacterium jensenii</name>
    <dbReference type="NCBI Taxonomy" id="1749"/>
    <lineage>
        <taxon>Bacteria</taxon>
        <taxon>Bacillati</taxon>
        <taxon>Actinomycetota</taxon>
        <taxon>Actinomycetes</taxon>
        <taxon>Propionibacteriales</taxon>
        <taxon>Propionibacteriaceae</taxon>
        <taxon>Acidipropionibacterium</taxon>
    </lineage>
</organism>
<dbReference type="InterPro" id="IPR053790">
    <property type="entry name" value="P5CR-like_CS"/>
</dbReference>
<dbReference type="EMBL" id="LR134473">
    <property type="protein sequence ID" value="VEI03166.1"/>
    <property type="molecule type" value="Genomic_DNA"/>
</dbReference>
<dbReference type="InterPro" id="IPR028939">
    <property type="entry name" value="P5C_Rdtase_cat_N"/>
</dbReference>
<dbReference type="AlphaFoldDB" id="A0A3S4YP18"/>
<comment type="similarity">
    <text evidence="1 5 8">Belongs to the pyrroline-5-carboxylate reductase family.</text>
</comment>
<dbReference type="STRING" id="1122997.GCA_000425285_02426"/>
<keyword evidence="3 5" id="KW-0560">Oxidoreductase</keyword>
<dbReference type="FunFam" id="1.10.3730.10:FF:000001">
    <property type="entry name" value="Pyrroline-5-carboxylate reductase"/>
    <property type="match status" value="1"/>
</dbReference>
<evidence type="ECO:0000313" key="11">
    <source>
        <dbReference type="EMBL" id="VEI03166.1"/>
    </source>
</evidence>
<dbReference type="InterPro" id="IPR029036">
    <property type="entry name" value="P5CR_dimer"/>
</dbReference>
<comment type="catalytic activity">
    <reaction evidence="5">
        <text>L-proline + NAD(+) = (S)-1-pyrroline-5-carboxylate + NADH + 2 H(+)</text>
        <dbReference type="Rhea" id="RHEA:14105"/>
        <dbReference type="ChEBI" id="CHEBI:15378"/>
        <dbReference type="ChEBI" id="CHEBI:17388"/>
        <dbReference type="ChEBI" id="CHEBI:57540"/>
        <dbReference type="ChEBI" id="CHEBI:57945"/>
        <dbReference type="ChEBI" id="CHEBI:60039"/>
        <dbReference type="EC" id="1.5.1.2"/>
    </reaction>
</comment>
<sequence>MNSRLGIIGFGQMGGAIGSGLVANGALDVGRIMAWDLYAAALQHATDVGIGTAGSVDELCSGSDIVLLSVKPQDAPTVLEQAGAGLAGKAVVSIVAGWNAETLSAHLPEDARILRVMPNTPARVAAGAFGLSESTTVTDAERSEIEEWFSAIGLVEWVPERLMDAVTGLSGGIPAYAAIIVDALADGGVQQGLKRPVARRLVLQSLLGSAKLMLETEQHPGDLKDAVCSPAGTTIEGVRAMERAGVRSGLSEAVIAASRRASEL</sequence>
<dbReference type="PIRSF" id="PIRSF000193">
    <property type="entry name" value="Pyrrol-5-carb_rd"/>
    <property type="match status" value="1"/>
</dbReference>
<dbReference type="SUPFAM" id="SSF51735">
    <property type="entry name" value="NAD(P)-binding Rossmann-fold domains"/>
    <property type="match status" value="1"/>
</dbReference>
<reference evidence="11 12" key="1">
    <citation type="submission" date="2018-12" db="EMBL/GenBank/DDBJ databases">
        <authorList>
            <consortium name="Pathogen Informatics"/>
        </authorList>
    </citation>
    <scope>NUCLEOTIDE SEQUENCE [LARGE SCALE GENOMIC DNA]</scope>
    <source>
        <strain evidence="11 12">NCTC13652</strain>
    </source>
</reference>
<keyword evidence="2 5" id="KW-0521">NADP</keyword>
<dbReference type="NCBIfam" id="TIGR00112">
    <property type="entry name" value="proC"/>
    <property type="match status" value="1"/>
</dbReference>
<comment type="catalytic activity">
    <reaction evidence="5 8">
        <text>L-proline + NADP(+) = (S)-1-pyrroline-5-carboxylate + NADPH + 2 H(+)</text>
        <dbReference type="Rhea" id="RHEA:14109"/>
        <dbReference type="ChEBI" id="CHEBI:15378"/>
        <dbReference type="ChEBI" id="CHEBI:17388"/>
        <dbReference type="ChEBI" id="CHEBI:57783"/>
        <dbReference type="ChEBI" id="CHEBI:58349"/>
        <dbReference type="ChEBI" id="CHEBI:60039"/>
        <dbReference type="EC" id="1.5.1.2"/>
    </reaction>
</comment>
<accession>A0A3S4YP18</accession>
<keyword evidence="12" id="KW-1185">Reference proteome</keyword>
<dbReference type="PANTHER" id="PTHR11645:SF0">
    <property type="entry name" value="PYRROLINE-5-CARBOXYLATE REDUCTASE 3"/>
    <property type="match status" value="1"/>
</dbReference>
<dbReference type="EC" id="1.5.1.2" evidence="5 6"/>
<dbReference type="SUPFAM" id="SSF48179">
    <property type="entry name" value="6-phosphogluconate dehydrogenase C-terminal domain-like"/>
    <property type="match status" value="1"/>
</dbReference>
<evidence type="ECO:0000259" key="10">
    <source>
        <dbReference type="Pfam" id="PF14748"/>
    </source>
</evidence>